<protein>
    <submittedName>
        <fullName evidence="1">Uncharacterized protein</fullName>
    </submittedName>
</protein>
<comment type="caution">
    <text evidence="1">The sequence shown here is derived from an EMBL/GenBank/DDBJ whole genome shotgun (WGS) entry which is preliminary data.</text>
</comment>
<sequence length="64" mass="7345">MEKGCYFTNVSFDLTTMKIYNKKNIISRKMPGFDANKPKHKVVISGIAGRFPKSENVTSFRRIC</sequence>
<keyword evidence="2" id="KW-1185">Reference proteome</keyword>
<gene>
    <name evidence="1" type="ORF">TSAR_016518</name>
</gene>
<organism evidence="1 2">
    <name type="scientific">Trichomalopsis sarcophagae</name>
    <dbReference type="NCBI Taxonomy" id="543379"/>
    <lineage>
        <taxon>Eukaryota</taxon>
        <taxon>Metazoa</taxon>
        <taxon>Ecdysozoa</taxon>
        <taxon>Arthropoda</taxon>
        <taxon>Hexapoda</taxon>
        <taxon>Insecta</taxon>
        <taxon>Pterygota</taxon>
        <taxon>Neoptera</taxon>
        <taxon>Endopterygota</taxon>
        <taxon>Hymenoptera</taxon>
        <taxon>Apocrita</taxon>
        <taxon>Proctotrupomorpha</taxon>
        <taxon>Chalcidoidea</taxon>
        <taxon>Pteromalidae</taxon>
        <taxon>Pteromalinae</taxon>
        <taxon>Trichomalopsis</taxon>
    </lineage>
</organism>
<proteinExistence type="predicted"/>
<dbReference type="Proteomes" id="UP000215335">
    <property type="component" value="Unassembled WGS sequence"/>
</dbReference>
<reference evidence="1 2" key="1">
    <citation type="journal article" date="2017" name="Curr. Biol.">
        <title>The Evolution of Venom by Co-option of Single-Copy Genes.</title>
        <authorList>
            <person name="Martinson E.O."/>
            <person name="Mrinalini"/>
            <person name="Kelkar Y.D."/>
            <person name="Chang C.H."/>
            <person name="Werren J.H."/>
        </authorList>
    </citation>
    <scope>NUCLEOTIDE SEQUENCE [LARGE SCALE GENOMIC DNA]</scope>
    <source>
        <strain evidence="1 2">Alberta</strain>
        <tissue evidence="1">Whole body</tissue>
    </source>
</reference>
<accession>A0A232F9E5</accession>
<evidence type="ECO:0000313" key="2">
    <source>
        <dbReference type="Proteomes" id="UP000215335"/>
    </source>
</evidence>
<dbReference type="AlphaFoldDB" id="A0A232F9E5"/>
<evidence type="ECO:0000313" key="1">
    <source>
        <dbReference type="EMBL" id="OXU27063.1"/>
    </source>
</evidence>
<name>A0A232F9E5_9HYME</name>
<dbReference type="EMBL" id="NNAY01000675">
    <property type="protein sequence ID" value="OXU27063.1"/>
    <property type="molecule type" value="Genomic_DNA"/>
</dbReference>